<feature type="active site" description="Proton acceptor" evidence="2">
    <location>
        <position position="120"/>
    </location>
</feature>
<dbReference type="InterPro" id="IPR009097">
    <property type="entry name" value="Cyclic_Pdiesterase"/>
</dbReference>
<organism evidence="3 4">
    <name type="scientific">Rubrivirga marina</name>
    <dbReference type="NCBI Taxonomy" id="1196024"/>
    <lineage>
        <taxon>Bacteria</taxon>
        <taxon>Pseudomonadati</taxon>
        <taxon>Rhodothermota</taxon>
        <taxon>Rhodothermia</taxon>
        <taxon>Rhodothermales</taxon>
        <taxon>Rubricoccaceae</taxon>
        <taxon>Rubrivirga</taxon>
    </lineage>
</organism>
<feature type="short sequence motif" description="HXTX 1" evidence="2">
    <location>
        <begin position="36"/>
        <end position="39"/>
    </location>
</feature>
<dbReference type="Proteomes" id="UP000216339">
    <property type="component" value="Unassembled WGS sequence"/>
</dbReference>
<evidence type="ECO:0000256" key="2">
    <source>
        <dbReference type="HAMAP-Rule" id="MF_01940"/>
    </source>
</evidence>
<evidence type="ECO:0000256" key="1">
    <source>
        <dbReference type="ARBA" id="ARBA00022801"/>
    </source>
</evidence>
<dbReference type="Pfam" id="PF13563">
    <property type="entry name" value="2_5_RNA_ligase2"/>
    <property type="match status" value="1"/>
</dbReference>
<comment type="catalytic activity">
    <reaction evidence="2">
        <text>a 3'-end 2',3'-cyclophospho-ribonucleotide-RNA + H2O = a 3'-end 2'-phospho-ribonucleotide-RNA + H(+)</text>
        <dbReference type="Rhea" id="RHEA:11828"/>
        <dbReference type="Rhea" id="RHEA-COMP:10464"/>
        <dbReference type="Rhea" id="RHEA-COMP:17353"/>
        <dbReference type="ChEBI" id="CHEBI:15377"/>
        <dbReference type="ChEBI" id="CHEBI:15378"/>
        <dbReference type="ChEBI" id="CHEBI:83064"/>
        <dbReference type="ChEBI" id="CHEBI:173113"/>
        <dbReference type="EC" id="3.1.4.58"/>
    </reaction>
</comment>
<dbReference type="InterPro" id="IPR004175">
    <property type="entry name" value="RNA_CPDase"/>
</dbReference>
<evidence type="ECO:0000313" key="3">
    <source>
        <dbReference type="EMBL" id="PAP77026.1"/>
    </source>
</evidence>
<dbReference type="PANTHER" id="PTHR35561:SF1">
    <property type="entry name" value="RNA 2',3'-CYCLIC PHOSPHODIESTERASE"/>
    <property type="match status" value="1"/>
</dbReference>
<dbReference type="EMBL" id="MQWD01000001">
    <property type="protein sequence ID" value="PAP77026.1"/>
    <property type="molecule type" value="Genomic_DNA"/>
</dbReference>
<proteinExistence type="inferred from homology"/>
<dbReference type="GO" id="GO:0016874">
    <property type="term" value="F:ligase activity"/>
    <property type="evidence" value="ECO:0007669"/>
    <property type="project" value="UniProtKB-KW"/>
</dbReference>
<evidence type="ECO:0000313" key="4">
    <source>
        <dbReference type="Proteomes" id="UP000216339"/>
    </source>
</evidence>
<feature type="active site" description="Proton donor" evidence="2">
    <location>
        <position position="36"/>
    </location>
</feature>
<dbReference type="Gene3D" id="3.90.1140.10">
    <property type="entry name" value="Cyclic phosphodiesterase"/>
    <property type="match status" value="1"/>
</dbReference>
<dbReference type="HAMAP" id="MF_01940">
    <property type="entry name" value="RNA_CPDase"/>
    <property type="match status" value="1"/>
</dbReference>
<feature type="short sequence motif" description="HXTX 2" evidence="2">
    <location>
        <begin position="120"/>
        <end position="123"/>
    </location>
</feature>
<name>A0A271J0K0_9BACT</name>
<comment type="caution">
    <text evidence="3">The sequence shown here is derived from an EMBL/GenBank/DDBJ whole genome shotgun (WGS) entry which is preliminary data.</text>
</comment>
<sequence length="184" mass="19837">MRLFVALDLPDAVREPLAAWRADVPDARWVPAERLHLTLRFLGETSEGMTNAITGHLERIRRRPVPIATGDLIRLPSARRPRALAVRVNETAPLGALVSRLGEALGRAGAPAADHELLPHVTLARVRQPDPAAIRKALRGLDPPEAEGVATSFSLVESRQTPDGPEYVTLLRVPLAETPTASGG</sequence>
<keyword evidence="1 2" id="KW-0378">Hydrolase</keyword>
<dbReference type="AlphaFoldDB" id="A0A271J0K0"/>
<gene>
    <name evidence="3" type="ORF">BSZ37_11575</name>
</gene>
<dbReference type="GO" id="GO:0008664">
    <property type="term" value="F:RNA 2',3'-cyclic 3'-phosphodiesterase activity"/>
    <property type="evidence" value="ECO:0007669"/>
    <property type="project" value="UniProtKB-EC"/>
</dbReference>
<accession>A0A271J0K0</accession>
<dbReference type="EC" id="3.1.4.58" evidence="2"/>
<dbReference type="PANTHER" id="PTHR35561">
    <property type="entry name" value="RNA 2',3'-CYCLIC PHOSPHODIESTERASE"/>
    <property type="match status" value="1"/>
</dbReference>
<protein>
    <recommendedName>
        <fullName evidence="2">RNA 2',3'-cyclic phosphodiesterase</fullName>
        <shortName evidence="2">RNA 2',3'-CPDase</shortName>
        <ecNumber evidence="2">3.1.4.58</ecNumber>
    </recommendedName>
</protein>
<comment type="similarity">
    <text evidence="2">Belongs to the 2H phosphoesterase superfamily. ThpR family.</text>
</comment>
<keyword evidence="3" id="KW-0436">Ligase</keyword>
<dbReference type="OrthoDB" id="9789350at2"/>
<keyword evidence="4" id="KW-1185">Reference proteome</keyword>
<dbReference type="NCBIfam" id="TIGR02258">
    <property type="entry name" value="2_5_ligase"/>
    <property type="match status" value="1"/>
</dbReference>
<dbReference type="GO" id="GO:0004113">
    <property type="term" value="F:2',3'-cyclic-nucleotide 3'-phosphodiesterase activity"/>
    <property type="evidence" value="ECO:0007669"/>
    <property type="project" value="InterPro"/>
</dbReference>
<reference evidence="3 4" key="1">
    <citation type="submission" date="2016-11" db="EMBL/GenBank/DDBJ databases">
        <title>Study of marine rhodopsin-containing bacteria.</title>
        <authorList>
            <person name="Yoshizawa S."/>
            <person name="Kumagai Y."/>
            <person name="Kogure K."/>
        </authorList>
    </citation>
    <scope>NUCLEOTIDE SEQUENCE [LARGE SCALE GENOMIC DNA]</scope>
    <source>
        <strain evidence="3 4">SAORIC-28</strain>
    </source>
</reference>
<dbReference type="RefSeq" id="WP_095510691.1">
    <property type="nucleotide sequence ID" value="NZ_MQWD01000001.1"/>
</dbReference>
<comment type="function">
    <text evidence="2">Hydrolyzes RNA 2',3'-cyclic phosphodiester to an RNA 2'-phosphomonoester.</text>
</comment>
<dbReference type="SUPFAM" id="SSF55144">
    <property type="entry name" value="LigT-like"/>
    <property type="match status" value="1"/>
</dbReference>